<comment type="caution">
    <text evidence="4">The sequence shown here is derived from an EMBL/GenBank/DDBJ whole genome shotgun (WGS) entry which is preliminary data.</text>
</comment>
<accession>A0ABP0IVF1</accession>
<evidence type="ECO:0000256" key="2">
    <source>
        <dbReference type="ARBA" id="ARBA00022801"/>
    </source>
</evidence>
<dbReference type="EMBL" id="CAXAMM010005114">
    <property type="protein sequence ID" value="CAK9006078.1"/>
    <property type="molecule type" value="Genomic_DNA"/>
</dbReference>
<evidence type="ECO:0000256" key="1">
    <source>
        <dbReference type="ARBA" id="ARBA00001946"/>
    </source>
</evidence>
<keyword evidence="2" id="KW-0378">Hydrolase</keyword>
<dbReference type="SUPFAM" id="SSF55811">
    <property type="entry name" value="Nudix"/>
    <property type="match status" value="1"/>
</dbReference>
<dbReference type="PROSITE" id="PS51462">
    <property type="entry name" value="NUDIX"/>
    <property type="match status" value="1"/>
</dbReference>
<organism evidence="4 5">
    <name type="scientific">Durusdinium trenchii</name>
    <dbReference type="NCBI Taxonomy" id="1381693"/>
    <lineage>
        <taxon>Eukaryota</taxon>
        <taxon>Sar</taxon>
        <taxon>Alveolata</taxon>
        <taxon>Dinophyceae</taxon>
        <taxon>Suessiales</taxon>
        <taxon>Symbiodiniaceae</taxon>
        <taxon>Durusdinium</taxon>
    </lineage>
</organism>
<dbReference type="InterPro" id="IPR015797">
    <property type="entry name" value="NUDIX_hydrolase-like_dom_sf"/>
</dbReference>
<evidence type="ECO:0000313" key="5">
    <source>
        <dbReference type="Proteomes" id="UP001642464"/>
    </source>
</evidence>
<dbReference type="Pfam" id="PF00293">
    <property type="entry name" value="NUDIX"/>
    <property type="match status" value="1"/>
</dbReference>
<comment type="cofactor">
    <cofactor evidence="1">
        <name>Mg(2+)</name>
        <dbReference type="ChEBI" id="CHEBI:18420"/>
    </cofactor>
</comment>
<dbReference type="PANTHER" id="PTHR43046">
    <property type="entry name" value="GDP-MANNOSE MANNOSYL HYDROLASE"/>
    <property type="match status" value="1"/>
</dbReference>
<dbReference type="InterPro" id="IPR000086">
    <property type="entry name" value="NUDIX_hydrolase_dom"/>
</dbReference>
<evidence type="ECO:0000259" key="3">
    <source>
        <dbReference type="PROSITE" id="PS51462"/>
    </source>
</evidence>
<dbReference type="Proteomes" id="UP001642464">
    <property type="component" value="Unassembled WGS sequence"/>
</dbReference>
<dbReference type="PANTHER" id="PTHR43046:SF13">
    <property type="entry name" value="NUDIX HYDROLASE DOMAIN-CONTAINING PROTEIN"/>
    <property type="match status" value="1"/>
</dbReference>
<name>A0ABP0IVF1_9DINO</name>
<gene>
    <name evidence="4" type="ORF">SCF082_LOCUS8870</name>
</gene>
<evidence type="ECO:0000313" key="4">
    <source>
        <dbReference type="EMBL" id="CAK9006078.1"/>
    </source>
</evidence>
<protein>
    <submittedName>
        <fullName evidence="4">Dual specificity protein phosphatase 1B</fullName>
    </submittedName>
</protein>
<keyword evidence="5" id="KW-1185">Reference proteome</keyword>
<reference evidence="4 5" key="1">
    <citation type="submission" date="2024-02" db="EMBL/GenBank/DDBJ databases">
        <authorList>
            <person name="Chen Y."/>
            <person name="Shah S."/>
            <person name="Dougan E. K."/>
            <person name="Thang M."/>
            <person name="Chan C."/>
        </authorList>
    </citation>
    <scope>NUCLEOTIDE SEQUENCE [LARGE SCALE GENOMIC DNA]</scope>
</reference>
<dbReference type="Gene3D" id="3.90.79.10">
    <property type="entry name" value="Nucleoside Triphosphate Pyrophosphohydrolase"/>
    <property type="match status" value="1"/>
</dbReference>
<sequence>MIHVPRFITGPFKPNSLFLEDAEYGRALDALVKAVSDVLITSPDGGRIFLGRRKVHPQPDWWYMGGRAKPGEIPQQAAARVMRRELGLQLAPARFEVIGSYSMIWAMREQPPAEHGTADISTVHHLVIQPEEEAAVQIDEKEYAESRWFHPEEVLKGEFHPILKQALRDLQAKTTYKALQQAVQQGDEDSRLATLARAFVAAAQESMLPAERGVMQVDFDEASRKYAVTLQEES</sequence>
<proteinExistence type="predicted"/>
<feature type="domain" description="Nudix hydrolase" evidence="3">
    <location>
        <begin position="30"/>
        <end position="171"/>
    </location>
</feature>